<name>A0A1G9AU68_9PSEU</name>
<dbReference type="AlphaFoldDB" id="A0A1G9AU68"/>
<dbReference type="EMBL" id="FNET01000005">
    <property type="protein sequence ID" value="SDK30876.1"/>
    <property type="molecule type" value="Genomic_DNA"/>
</dbReference>
<dbReference type="RefSeq" id="WP_090006171.1">
    <property type="nucleotide sequence ID" value="NZ_FNET01000005.1"/>
</dbReference>
<evidence type="ECO:0000313" key="1">
    <source>
        <dbReference type="EMBL" id="SDK30876.1"/>
    </source>
</evidence>
<gene>
    <name evidence="1" type="ORF">SAMN04488074_105122</name>
</gene>
<evidence type="ECO:0000313" key="2">
    <source>
        <dbReference type="Proteomes" id="UP000199682"/>
    </source>
</evidence>
<sequence>MTSNAQCRLPECAELVLPWMDPDFCGSTHAAVARARGLLPLPARTPAAVITVLDETHTHDDTALTVSDMARIFDVDEQLLPPARAKMLTTTTAGNQLPADTGALARLCRAITRVVTRW</sequence>
<organism evidence="1 2">
    <name type="scientific">Lentzea albidocapillata subsp. violacea</name>
    <dbReference type="NCBI Taxonomy" id="128104"/>
    <lineage>
        <taxon>Bacteria</taxon>
        <taxon>Bacillati</taxon>
        <taxon>Actinomycetota</taxon>
        <taxon>Actinomycetes</taxon>
        <taxon>Pseudonocardiales</taxon>
        <taxon>Pseudonocardiaceae</taxon>
        <taxon>Lentzea</taxon>
    </lineage>
</organism>
<proteinExistence type="predicted"/>
<reference evidence="2" key="1">
    <citation type="submission" date="2016-10" db="EMBL/GenBank/DDBJ databases">
        <authorList>
            <person name="Varghese N."/>
            <person name="Submissions S."/>
        </authorList>
    </citation>
    <scope>NUCLEOTIDE SEQUENCE [LARGE SCALE GENOMIC DNA]</scope>
    <source>
        <strain evidence="2">DSM 44796</strain>
    </source>
</reference>
<dbReference type="Proteomes" id="UP000199682">
    <property type="component" value="Unassembled WGS sequence"/>
</dbReference>
<protein>
    <submittedName>
        <fullName evidence="1">Uncharacterized protein</fullName>
    </submittedName>
</protein>
<accession>A0A1G9AU68</accession>